<organism evidence="2 3">
    <name type="scientific">Serinibacter salmoneus</name>
    <dbReference type="NCBI Taxonomy" id="556530"/>
    <lineage>
        <taxon>Bacteria</taxon>
        <taxon>Bacillati</taxon>
        <taxon>Actinomycetota</taxon>
        <taxon>Actinomycetes</taxon>
        <taxon>Micrococcales</taxon>
        <taxon>Beutenbergiaceae</taxon>
        <taxon>Serinibacter</taxon>
    </lineage>
</organism>
<feature type="transmembrane region" description="Helical" evidence="1">
    <location>
        <begin position="74"/>
        <end position="93"/>
    </location>
</feature>
<feature type="transmembrane region" description="Helical" evidence="1">
    <location>
        <begin position="50"/>
        <end position="67"/>
    </location>
</feature>
<dbReference type="AlphaFoldDB" id="A0A2A9D120"/>
<evidence type="ECO:0000313" key="3">
    <source>
        <dbReference type="Proteomes" id="UP000224915"/>
    </source>
</evidence>
<dbReference type="EMBL" id="PDJD01000001">
    <property type="protein sequence ID" value="PFG19549.1"/>
    <property type="molecule type" value="Genomic_DNA"/>
</dbReference>
<sequence length="240" mass="25270">MTGSQARPGGLGALAGGSSPLAALGGVRGMAESIAPGFVFIVVYLTTSEVVPAVIASVAVALVAVLARLARRSPLTYALGGLLGVAVGAIWAWRSGEASNYYVWGLITNAGFLLGVLVSIAVRWPVVGIVVAALGLSRPHQADAEPPVLETTWRRDPARMRRYTLASWLWAAAFALRLAVQVPLYLGDWVGWLGTARLVMGLPMWALVLWFTWLLVRSPAGPATAAPGSPRPGPDPTDRR</sequence>
<keyword evidence="1" id="KW-0472">Membrane</keyword>
<dbReference type="Pfam" id="PF11361">
    <property type="entry name" value="DUF3159"/>
    <property type="match status" value="1"/>
</dbReference>
<keyword evidence="3" id="KW-1185">Reference proteome</keyword>
<gene>
    <name evidence="2" type="ORF">ATL40_1113</name>
</gene>
<dbReference type="InterPro" id="IPR016566">
    <property type="entry name" value="UCP010219"/>
</dbReference>
<comment type="caution">
    <text evidence="2">The sequence shown here is derived from an EMBL/GenBank/DDBJ whole genome shotgun (WGS) entry which is preliminary data.</text>
</comment>
<evidence type="ECO:0000256" key="1">
    <source>
        <dbReference type="SAM" id="Phobius"/>
    </source>
</evidence>
<keyword evidence="1" id="KW-0812">Transmembrane</keyword>
<feature type="transmembrane region" description="Helical" evidence="1">
    <location>
        <begin position="163"/>
        <end position="186"/>
    </location>
</feature>
<reference evidence="2 3" key="1">
    <citation type="submission" date="2017-10" db="EMBL/GenBank/DDBJ databases">
        <title>Sequencing the genomes of 1000 actinobacteria strains.</title>
        <authorList>
            <person name="Klenk H.-P."/>
        </authorList>
    </citation>
    <scope>NUCLEOTIDE SEQUENCE [LARGE SCALE GENOMIC DNA]</scope>
    <source>
        <strain evidence="2 3">DSM 21801</strain>
    </source>
</reference>
<accession>A0A2A9D120</accession>
<dbReference type="PIRSF" id="PIRSF010219">
    <property type="entry name" value="UCP010219"/>
    <property type="match status" value="1"/>
</dbReference>
<proteinExistence type="predicted"/>
<keyword evidence="1" id="KW-1133">Transmembrane helix</keyword>
<dbReference type="Proteomes" id="UP000224915">
    <property type="component" value="Unassembled WGS sequence"/>
</dbReference>
<feature type="transmembrane region" description="Helical" evidence="1">
    <location>
        <begin position="198"/>
        <end position="216"/>
    </location>
</feature>
<protein>
    <submittedName>
        <fullName evidence="2">Uncharacterized protein DUF3159</fullName>
    </submittedName>
</protein>
<dbReference type="RefSeq" id="WP_245866782.1">
    <property type="nucleotide sequence ID" value="NZ_PDJD01000001.1"/>
</dbReference>
<feature type="transmembrane region" description="Helical" evidence="1">
    <location>
        <begin position="113"/>
        <end position="136"/>
    </location>
</feature>
<evidence type="ECO:0000313" key="2">
    <source>
        <dbReference type="EMBL" id="PFG19549.1"/>
    </source>
</evidence>
<name>A0A2A9D120_9MICO</name>